<dbReference type="Gene3D" id="3.40.50.150">
    <property type="entry name" value="Vaccinia Virus protein VP39"/>
    <property type="match status" value="1"/>
</dbReference>
<evidence type="ECO:0000313" key="4">
    <source>
        <dbReference type="EMBL" id="KAK2551555.1"/>
    </source>
</evidence>
<organism evidence="4 5">
    <name type="scientific">Acropora cervicornis</name>
    <name type="common">Staghorn coral</name>
    <dbReference type="NCBI Taxonomy" id="6130"/>
    <lineage>
        <taxon>Eukaryota</taxon>
        <taxon>Metazoa</taxon>
        <taxon>Cnidaria</taxon>
        <taxon>Anthozoa</taxon>
        <taxon>Hexacorallia</taxon>
        <taxon>Scleractinia</taxon>
        <taxon>Astrocoeniina</taxon>
        <taxon>Acroporidae</taxon>
        <taxon>Acropora</taxon>
    </lineage>
</organism>
<dbReference type="GO" id="GO:0003838">
    <property type="term" value="F:sterol 24-C-methyltransferase activity"/>
    <property type="evidence" value="ECO:0007669"/>
    <property type="project" value="TreeGrafter"/>
</dbReference>
<dbReference type="CDD" id="cd02440">
    <property type="entry name" value="AdoMet_MTases"/>
    <property type="match status" value="1"/>
</dbReference>
<name>A0AAD9UVX7_ACRCE</name>
<dbReference type="AlphaFoldDB" id="A0AAD9UVX7"/>
<reference evidence="4" key="2">
    <citation type="journal article" date="2023" name="Science">
        <title>Genomic signatures of disease resistance in endangered staghorn corals.</title>
        <authorList>
            <person name="Vollmer S.V."/>
            <person name="Selwyn J.D."/>
            <person name="Despard B.A."/>
            <person name="Roesel C.L."/>
        </authorList>
    </citation>
    <scope>NUCLEOTIDE SEQUENCE</scope>
    <source>
        <strain evidence="4">K2</strain>
    </source>
</reference>
<feature type="domain" description="Methyltransferase type 11" evidence="3">
    <location>
        <begin position="28"/>
        <end position="130"/>
    </location>
</feature>
<dbReference type="InterPro" id="IPR029063">
    <property type="entry name" value="SAM-dependent_MTases_sf"/>
</dbReference>
<evidence type="ECO:0000259" key="3">
    <source>
        <dbReference type="Pfam" id="PF08241"/>
    </source>
</evidence>
<dbReference type="PANTHER" id="PTHR44068">
    <property type="entry name" value="ZGC:194242"/>
    <property type="match status" value="1"/>
</dbReference>
<dbReference type="Proteomes" id="UP001249851">
    <property type="component" value="Unassembled WGS sequence"/>
</dbReference>
<dbReference type="EMBL" id="JARQWQ010000096">
    <property type="protein sequence ID" value="KAK2551555.1"/>
    <property type="molecule type" value="Genomic_DNA"/>
</dbReference>
<dbReference type="Pfam" id="PF08241">
    <property type="entry name" value="Methyltransf_11"/>
    <property type="match status" value="1"/>
</dbReference>
<dbReference type="SUPFAM" id="SSF53335">
    <property type="entry name" value="S-adenosyl-L-methionine-dependent methyltransferases"/>
    <property type="match status" value="1"/>
</dbReference>
<evidence type="ECO:0000313" key="5">
    <source>
        <dbReference type="Proteomes" id="UP001249851"/>
    </source>
</evidence>
<gene>
    <name evidence="4" type="ORF">P5673_027528</name>
</gene>
<keyword evidence="1" id="KW-0808">Transferase</keyword>
<dbReference type="InterPro" id="IPR050447">
    <property type="entry name" value="Erg6_SMT_methyltransf"/>
</dbReference>
<keyword evidence="5" id="KW-1185">Reference proteome</keyword>
<dbReference type="GO" id="GO:0016126">
    <property type="term" value="P:sterol biosynthetic process"/>
    <property type="evidence" value="ECO:0007669"/>
    <property type="project" value="TreeGrafter"/>
</dbReference>
<comment type="caution">
    <text evidence="4">The sequence shown here is derived from an EMBL/GenBank/DDBJ whole genome shotgun (WGS) entry which is preliminary data.</text>
</comment>
<dbReference type="PANTHER" id="PTHR44068:SF1">
    <property type="entry name" value="HYPOTHETICAL LOC100005854"/>
    <property type="match status" value="1"/>
</dbReference>
<dbReference type="GO" id="GO:0032259">
    <property type="term" value="P:methylation"/>
    <property type="evidence" value="ECO:0007669"/>
    <property type="project" value="UniProtKB-KW"/>
</dbReference>
<comment type="similarity">
    <text evidence="2">Belongs to the class I-like SAM-binding methyltransferase superfamily. Erg6/SMT family.</text>
</comment>
<proteinExistence type="inferred from homology"/>
<reference evidence="4" key="1">
    <citation type="journal article" date="2023" name="G3 (Bethesda)">
        <title>Whole genome assembly and annotation of the endangered Caribbean coral Acropora cervicornis.</title>
        <authorList>
            <person name="Selwyn J.D."/>
            <person name="Vollmer S.V."/>
        </authorList>
    </citation>
    <scope>NUCLEOTIDE SEQUENCE</scope>
    <source>
        <strain evidence="4">K2</strain>
    </source>
</reference>
<protein>
    <submittedName>
        <fullName evidence="4">Methyltransferase YdaC</fullName>
    </submittedName>
</protein>
<keyword evidence="4" id="KW-0489">Methyltransferase</keyword>
<dbReference type="InterPro" id="IPR013216">
    <property type="entry name" value="Methyltransf_11"/>
</dbReference>
<evidence type="ECO:0000256" key="2">
    <source>
        <dbReference type="ARBA" id="ARBA00038188"/>
    </source>
</evidence>
<evidence type="ECO:0000256" key="1">
    <source>
        <dbReference type="ARBA" id="ARBA00022679"/>
    </source>
</evidence>
<dbReference type="GO" id="GO:0005783">
    <property type="term" value="C:endoplasmic reticulum"/>
    <property type="evidence" value="ECO:0007669"/>
    <property type="project" value="TreeGrafter"/>
</dbReference>
<sequence length="190" mass="21523">MEILKKRNHALENEVVLHLNIKPNHRVLEVGFGPGIGISAALKRVEHGSGRVYGVDISEQMVNYVKKSHEFRAAIGKQKLEIHLANVMDLPFPENFFDCVFHTNCYYFWPDLEKGIAELKRVIKPGGLMATGLVYDRLKDLSHNGVMKYGSHWCPESYMVKLKEAGFTGVTMETFTKSSGFSYQVIFALN</sequence>
<accession>A0AAD9UVX7</accession>